<keyword evidence="2" id="KW-1185">Reference proteome</keyword>
<name>A0ABS7RED6_9HYPH</name>
<evidence type="ECO:0000313" key="2">
    <source>
        <dbReference type="Proteomes" id="UP000777661"/>
    </source>
</evidence>
<proteinExistence type="predicted"/>
<accession>A0ABS7RED6</accession>
<organism evidence="1 2">
    <name type="scientific">Nitratireductor rhodophyticola</name>
    <dbReference type="NCBI Taxonomy" id="2854036"/>
    <lineage>
        <taxon>Bacteria</taxon>
        <taxon>Pseudomonadati</taxon>
        <taxon>Pseudomonadota</taxon>
        <taxon>Alphaproteobacteria</taxon>
        <taxon>Hyphomicrobiales</taxon>
        <taxon>Phyllobacteriaceae</taxon>
        <taxon>Nitratireductor</taxon>
    </lineage>
</organism>
<protein>
    <submittedName>
        <fullName evidence="1">Uncharacterized protein</fullName>
    </submittedName>
</protein>
<dbReference type="RefSeq" id="WP_223004340.1">
    <property type="nucleotide sequence ID" value="NZ_JAHSQO010000007.1"/>
</dbReference>
<reference evidence="1 2" key="1">
    <citation type="submission" date="2021-06" db="EMBL/GenBank/DDBJ databases">
        <title>Nitratireductor porphyridii sp. nov., isolated from a small marine red alga, Porphyridium purpureum in South Korea.</title>
        <authorList>
            <person name="Kim K.H."/>
            <person name="Kristyanto S."/>
            <person name="Jeon C.O."/>
        </authorList>
    </citation>
    <scope>NUCLEOTIDE SEQUENCE [LARGE SCALE GENOMIC DNA]</scope>
    <source>
        <strain evidence="1 2">R6</strain>
    </source>
</reference>
<gene>
    <name evidence="1" type="ORF">KVG22_19450</name>
</gene>
<dbReference type="EMBL" id="JAHSQO010000007">
    <property type="protein sequence ID" value="MBY8918787.1"/>
    <property type="molecule type" value="Genomic_DNA"/>
</dbReference>
<dbReference type="Proteomes" id="UP000777661">
    <property type="component" value="Unassembled WGS sequence"/>
</dbReference>
<evidence type="ECO:0000313" key="1">
    <source>
        <dbReference type="EMBL" id="MBY8918787.1"/>
    </source>
</evidence>
<comment type="caution">
    <text evidence="1">The sequence shown here is derived from an EMBL/GenBank/DDBJ whole genome shotgun (WGS) entry which is preliminary data.</text>
</comment>
<sequence length="62" mass="6981">MTISADTLAEVARSFPKGSRGARAIARKTLDLRTDELRIDVMCLELARLVEAEVSEHQRRAR</sequence>